<dbReference type="Proteomes" id="UP000053411">
    <property type="component" value="Unassembled WGS sequence"/>
</dbReference>
<proteinExistence type="predicted"/>
<dbReference type="RefSeq" id="XP_016627928.1">
    <property type="nucleotide sequence ID" value="XM_016780922.1"/>
</dbReference>
<evidence type="ECO:0000313" key="3">
    <source>
        <dbReference type="Proteomes" id="UP000053411"/>
    </source>
</evidence>
<feature type="compositionally biased region" description="Low complexity" evidence="1">
    <location>
        <begin position="64"/>
        <end position="78"/>
    </location>
</feature>
<feature type="region of interest" description="Disordered" evidence="1">
    <location>
        <begin position="47"/>
        <end position="91"/>
    </location>
</feature>
<accession>A0A0D2GW08</accession>
<gene>
    <name evidence="2" type="ORF">Z520_10430</name>
</gene>
<organism evidence="2 3">
    <name type="scientific">Fonsecaea multimorphosa CBS 102226</name>
    <dbReference type="NCBI Taxonomy" id="1442371"/>
    <lineage>
        <taxon>Eukaryota</taxon>
        <taxon>Fungi</taxon>
        <taxon>Dikarya</taxon>
        <taxon>Ascomycota</taxon>
        <taxon>Pezizomycotina</taxon>
        <taxon>Eurotiomycetes</taxon>
        <taxon>Chaetothyriomycetidae</taxon>
        <taxon>Chaetothyriales</taxon>
        <taxon>Herpotrichiellaceae</taxon>
        <taxon>Fonsecaea</taxon>
    </lineage>
</organism>
<evidence type="ECO:0000256" key="1">
    <source>
        <dbReference type="SAM" id="MobiDB-lite"/>
    </source>
</evidence>
<reference evidence="2 3" key="1">
    <citation type="submission" date="2015-01" db="EMBL/GenBank/DDBJ databases">
        <title>The Genome Sequence of Fonsecaea multimorphosa CBS 102226.</title>
        <authorList>
            <consortium name="The Broad Institute Genomics Platform"/>
            <person name="Cuomo C."/>
            <person name="de Hoog S."/>
            <person name="Gorbushina A."/>
            <person name="Stielow B."/>
            <person name="Teixiera M."/>
            <person name="Abouelleil A."/>
            <person name="Chapman S.B."/>
            <person name="Priest M."/>
            <person name="Young S.K."/>
            <person name="Wortman J."/>
            <person name="Nusbaum C."/>
            <person name="Birren B."/>
        </authorList>
    </citation>
    <scope>NUCLEOTIDE SEQUENCE [LARGE SCALE GENOMIC DNA]</scope>
    <source>
        <strain evidence="2 3">CBS 102226</strain>
    </source>
</reference>
<evidence type="ECO:0000313" key="2">
    <source>
        <dbReference type="EMBL" id="KIX93805.1"/>
    </source>
</evidence>
<dbReference type="AlphaFoldDB" id="A0A0D2GW08"/>
<dbReference type="EMBL" id="KN848091">
    <property type="protein sequence ID" value="KIX93805.1"/>
    <property type="molecule type" value="Genomic_DNA"/>
</dbReference>
<sequence>MSNPSTTRSGTFPEGISVQNIACADTIKEPTLEDVSPMQRFLAEDHRAQPWHNLSPITGGSHVASAKRSSATTTAAATNGWRPSDDGARWNQTELQPSTVPMAGNRHDAHQEKPSIVHDLKYVGHFFAG</sequence>
<name>A0A0D2GW08_9EURO</name>
<dbReference type="VEuPathDB" id="FungiDB:Z520_10430"/>
<keyword evidence="3" id="KW-1185">Reference proteome</keyword>
<dbReference type="OrthoDB" id="10369878at2759"/>
<dbReference type="GeneID" id="27716176"/>
<protein>
    <submittedName>
        <fullName evidence="2">Uncharacterized protein</fullName>
    </submittedName>
</protein>